<comment type="caution">
    <text evidence="1">The sequence shown here is derived from an EMBL/GenBank/DDBJ whole genome shotgun (WGS) entry which is preliminary data.</text>
</comment>
<keyword evidence="2" id="KW-1185">Reference proteome</keyword>
<evidence type="ECO:0000313" key="2">
    <source>
        <dbReference type="Proteomes" id="UP001139981"/>
    </source>
</evidence>
<organism evidence="1 2">
    <name type="scientific">Coemansia aciculifera</name>
    <dbReference type="NCBI Taxonomy" id="417176"/>
    <lineage>
        <taxon>Eukaryota</taxon>
        <taxon>Fungi</taxon>
        <taxon>Fungi incertae sedis</taxon>
        <taxon>Zoopagomycota</taxon>
        <taxon>Kickxellomycotina</taxon>
        <taxon>Kickxellomycetes</taxon>
        <taxon>Kickxellales</taxon>
        <taxon>Kickxellaceae</taxon>
        <taxon>Coemansia</taxon>
    </lineage>
</organism>
<accession>A0ACC1M3T4</accession>
<gene>
    <name evidence="1" type="ORF">IWW38_002344</name>
</gene>
<evidence type="ECO:0000313" key="1">
    <source>
        <dbReference type="EMBL" id="KAJ2895297.1"/>
    </source>
</evidence>
<dbReference type="Proteomes" id="UP001139981">
    <property type="component" value="Unassembled WGS sequence"/>
</dbReference>
<dbReference type="EMBL" id="JANBVB010000309">
    <property type="protein sequence ID" value="KAJ2895297.1"/>
    <property type="molecule type" value="Genomic_DNA"/>
</dbReference>
<proteinExistence type="predicted"/>
<name>A0ACC1M3T4_9FUNG</name>
<reference evidence="1" key="1">
    <citation type="submission" date="2022-07" db="EMBL/GenBank/DDBJ databases">
        <title>Phylogenomic reconstructions and comparative analyses of Kickxellomycotina fungi.</title>
        <authorList>
            <person name="Reynolds N.K."/>
            <person name="Stajich J.E."/>
            <person name="Barry K."/>
            <person name="Grigoriev I.V."/>
            <person name="Crous P."/>
            <person name="Smith M.E."/>
        </authorList>
    </citation>
    <scope>NUCLEOTIDE SEQUENCE</scope>
    <source>
        <strain evidence="1">CBS 190363</strain>
    </source>
</reference>
<sequence>MTHETIMLKFMHGEDYIEYPVYHEFGKNLEYYLQMEENGPIVMAWIYKCVGTENISFYMGDWQIYLRSSIGDIKRKAQSLNKAPVGSPILAFIDVYGDSPYNVGFCPDPFEEDEFSNITFDADSYDSSDTSDCSNGIDEYASNTFE</sequence>
<protein>
    <submittedName>
        <fullName evidence="1">Uncharacterized protein</fullName>
    </submittedName>
</protein>